<sequence>MPRMLHSSVEPLRGSPVRNTSDRVMGSLRERMSGPSRQTLSVTPRVPSRRVFPGTPGLEDSLEWVRYTPCRPTMQLPRELFVNLVSLSSTSHVPLDGLLVGMLRAELSPEAVRALLASTRERLGNALLRPEGVDDGGWLVEEQVLYPSRLPWRMTLVRGASRRWVEVPPGVMPLVAHFLRQVAHEPDARRVQALWPFDDASWELWRDVTPTAPSRWSVPDGPGIYRREHASLLIRSRTTSILVDPLGLHRRMPSMTAAPTELPPEDLGAVVITHGHGDHWHLPSLLAQVASARTPVIVPRVSRVSLLTPMDFVESLEACGQSALAPAWGDTVRIGDIDIDVLPFHGEQPSREGPPLDGHLRNWGNCYRFTTEDFSCLLLVDGGADPWGDMEDVLAASCARRGPVDVLLACQREFKAPFFGGLGSYWAALPWGRLQALYRDHQQGTLGSVTAGASGAVKLCERAQARYFLPYANGFERPGQPITDIGWGLGEPSEADRNAFMRDALARQSLSTQVLDWCPGDVARFERGALTLTPGRQGAPK</sequence>
<accession>A0A3A8QSJ3</accession>
<keyword evidence="3" id="KW-0378">Hydrolase</keyword>
<evidence type="ECO:0000313" key="3">
    <source>
        <dbReference type="EMBL" id="RKH66124.1"/>
    </source>
</evidence>
<proteinExistence type="predicted"/>
<keyword evidence="4" id="KW-1185">Reference proteome</keyword>
<evidence type="ECO:0000256" key="1">
    <source>
        <dbReference type="SAM" id="MobiDB-lite"/>
    </source>
</evidence>
<dbReference type="Proteomes" id="UP000267003">
    <property type="component" value="Unassembled WGS sequence"/>
</dbReference>
<dbReference type="InterPro" id="IPR036866">
    <property type="entry name" value="RibonucZ/Hydroxyglut_hydro"/>
</dbReference>
<evidence type="ECO:0000313" key="4">
    <source>
        <dbReference type="Proteomes" id="UP000267003"/>
    </source>
</evidence>
<evidence type="ECO:0000259" key="2">
    <source>
        <dbReference type="Pfam" id="PF12706"/>
    </source>
</evidence>
<name>A0A3A8QSJ3_9BACT</name>
<dbReference type="InterPro" id="IPR001279">
    <property type="entry name" value="Metallo-B-lactamas"/>
</dbReference>
<reference evidence="4" key="1">
    <citation type="submission" date="2018-09" db="EMBL/GenBank/DDBJ databases">
        <authorList>
            <person name="Livingstone P.G."/>
            <person name="Whitworth D.E."/>
        </authorList>
    </citation>
    <scope>NUCLEOTIDE SEQUENCE [LARGE SCALE GENOMIC DNA]</scope>
    <source>
        <strain evidence="4">AB050A</strain>
    </source>
</reference>
<feature type="region of interest" description="Disordered" evidence="1">
    <location>
        <begin position="1"/>
        <end position="23"/>
    </location>
</feature>
<organism evidence="3 4">
    <name type="scientific">Corallococcus aberystwythensis</name>
    <dbReference type="NCBI Taxonomy" id="2316722"/>
    <lineage>
        <taxon>Bacteria</taxon>
        <taxon>Pseudomonadati</taxon>
        <taxon>Myxococcota</taxon>
        <taxon>Myxococcia</taxon>
        <taxon>Myxococcales</taxon>
        <taxon>Cystobacterineae</taxon>
        <taxon>Myxococcaceae</taxon>
        <taxon>Corallococcus</taxon>
    </lineage>
</organism>
<dbReference type="Gene3D" id="3.60.15.10">
    <property type="entry name" value="Ribonuclease Z/Hydroxyacylglutathione hydrolase-like"/>
    <property type="match status" value="1"/>
</dbReference>
<dbReference type="AlphaFoldDB" id="A0A3A8QSJ3"/>
<dbReference type="EMBL" id="RAWK01000085">
    <property type="protein sequence ID" value="RKH66124.1"/>
    <property type="molecule type" value="Genomic_DNA"/>
</dbReference>
<dbReference type="GO" id="GO:0016787">
    <property type="term" value="F:hydrolase activity"/>
    <property type="evidence" value="ECO:0007669"/>
    <property type="project" value="UniProtKB-KW"/>
</dbReference>
<comment type="caution">
    <text evidence="3">The sequence shown here is derived from an EMBL/GenBank/DDBJ whole genome shotgun (WGS) entry which is preliminary data.</text>
</comment>
<dbReference type="Pfam" id="PF12706">
    <property type="entry name" value="Lactamase_B_2"/>
    <property type="match status" value="1"/>
</dbReference>
<dbReference type="SUPFAM" id="SSF56281">
    <property type="entry name" value="Metallo-hydrolase/oxidoreductase"/>
    <property type="match status" value="1"/>
</dbReference>
<protein>
    <submittedName>
        <fullName evidence="3">MBL fold metallo-hydrolase</fullName>
    </submittedName>
</protein>
<gene>
    <name evidence="3" type="ORF">D7W81_15860</name>
</gene>
<feature type="domain" description="Metallo-beta-lactamase" evidence="2">
    <location>
        <begin position="240"/>
        <end position="355"/>
    </location>
</feature>